<dbReference type="RefSeq" id="WP_184618686.1">
    <property type="nucleotide sequence ID" value="NZ_JACHEX010000001.1"/>
</dbReference>
<reference evidence="7 8" key="1">
    <citation type="submission" date="2020-08" db="EMBL/GenBank/DDBJ databases">
        <title>Genomic Encyclopedia of Type Strains, Phase IV (KMG-IV): sequencing the most valuable type-strain genomes for metagenomic binning, comparative biology and taxonomic classification.</title>
        <authorList>
            <person name="Goeker M."/>
        </authorList>
    </citation>
    <scope>NUCLEOTIDE SEQUENCE [LARGE SCALE GENOMIC DNA]</scope>
    <source>
        <strain evidence="7 8">DSM 13481</strain>
    </source>
</reference>
<dbReference type="InterPro" id="IPR027417">
    <property type="entry name" value="P-loop_NTPase"/>
</dbReference>
<organism evidence="7 8">
    <name type="scientific">Thermosipho japonicus</name>
    <dbReference type="NCBI Taxonomy" id="90323"/>
    <lineage>
        <taxon>Bacteria</taxon>
        <taxon>Thermotogati</taxon>
        <taxon>Thermotogota</taxon>
        <taxon>Thermotogae</taxon>
        <taxon>Thermotogales</taxon>
        <taxon>Fervidobacteriaceae</taxon>
        <taxon>Thermosipho</taxon>
    </lineage>
</organism>
<evidence type="ECO:0000256" key="3">
    <source>
        <dbReference type="ARBA" id="ARBA00022741"/>
    </source>
</evidence>
<keyword evidence="5" id="KW-0067">ATP-binding</keyword>
<evidence type="ECO:0000313" key="8">
    <source>
        <dbReference type="Proteomes" id="UP000555828"/>
    </source>
</evidence>
<keyword evidence="4 5" id="KW-0418">Kinase</keyword>
<comment type="catalytic activity">
    <reaction evidence="5">
        <text>uridine + ATP = UMP + ADP + H(+)</text>
        <dbReference type="Rhea" id="RHEA:16825"/>
        <dbReference type="ChEBI" id="CHEBI:15378"/>
        <dbReference type="ChEBI" id="CHEBI:16704"/>
        <dbReference type="ChEBI" id="CHEBI:30616"/>
        <dbReference type="ChEBI" id="CHEBI:57865"/>
        <dbReference type="ChEBI" id="CHEBI:456216"/>
        <dbReference type="EC" id="2.7.1.48"/>
    </reaction>
</comment>
<comment type="catalytic activity">
    <reaction evidence="5">
        <text>cytidine + ATP = CMP + ADP + H(+)</text>
        <dbReference type="Rhea" id="RHEA:24674"/>
        <dbReference type="ChEBI" id="CHEBI:15378"/>
        <dbReference type="ChEBI" id="CHEBI:17562"/>
        <dbReference type="ChEBI" id="CHEBI:30616"/>
        <dbReference type="ChEBI" id="CHEBI:60377"/>
        <dbReference type="ChEBI" id="CHEBI:456216"/>
        <dbReference type="EC" id="2.7.1.48"/>
    </reaction>
</comment>
<dbReference type="GO" id="GO:0005737">
    <property type="term" value="C:cytoplasm"/>
    <property type="evidence" value="ECO:0007669"/>
    <property type="project" value="UniProtKB-SubCell"/>
</dbReference>
<dbReference type="UniPathway" id="UPA00579">
    <property type="reaction ID" value="UER00640"/>
</dbReference>
<sequence>MFIIGIGGGTGSGKTTVAQKINEIIGESNSVILPMDNYYKDMSHVPFEERKKYNYDHPDMIEFSLLVDHLKELLDGKSIKLPEYDFAKYTRTGNFTLLDPKPVIIIEGIFALYYEELRRFYDLSIFVDAESDVRFIRRLERDIKERGRTIDSVINQYLNMVKPMHDAYVEPSKKYADLIIPRGGFNEKAINVVVEFIFKKMSQN</sequence>
<protein>
    <recommendedName>
        <fullName evidence="5">Uridine kinase</fullName>
        <ecNumber evidence="5">2.7.1.48</ecNumber>
    </recommendedName>
</protein>
<dbReference type="Proteomes" id="UP000555828">
    <property type="component" value="Unassembled WGS sequence"/>
</dbReference>
<proteinExistence type="inferred from homology"/>
<comment type="caution">
    <text evidence="7">The sequence shown here is derived from an EMBL/GenBank/DDBJ whole genome shotgun (WGS) entry which is preliminary data.</text>
</comment>
<keyword evidence="3 5" id="KW-0547">Nucleotide-binding</keyword>
<dbReference type="NCBIfam" id="TIGR00235">
    <property type="entry name" value="udk"/>
    <property type="match status" value="1"/>
</dbReference>
<dbReference type="PANTHER" id="PTHR10285">
    <property type="entry name" value="URIDINE KINASE"/>
    <property type="match status" value="1"/>
</dbReference>
<evidence type="ECO:0000259" key="6">
    <source>
        <dbReference type="Pfam" id="PF00485"/>
    </source>
</evidence>
<comment type="subcellular location">
    <subcellularLocation>
        <location evidence="5">Cytoplasm</location>
    </subcellularLocation>
</comment>
<keyword evidence="8" id="KW-1185">Reference proteome</keyword>
<keyword evidence="5" id="KW-0963">Cytoplasm</keyword>
<dbReference type="GO" id="GO:0004849">
    <property type="term" value="F:uridine kinase activity"/>
    <property type="evidence" value="ECO:0007669"/>
    <property type="project" value="UniProtKB-EC"/>
</dbReference>
<evidence type="ECO:0000256" key="4">
    <source>
        <dbReference type="ARBA" id="ARBA00022777"/>
    </source>
</evidence>
<accession>A0A841GLC8</accession>
<dbReference type="InterPro" id="IPR006083">
    <property type="entry name" value="PRK/URK"/>
</dbReference>
<dbReference type="PRINTS" id="PR00988">
    <property type="entry name" value="URIDINKINASE"/>
</dbReference>
<feature type="domain" description="Phosphoribulokinase/uridine kinase" evidence="6">
    <location>
        <begin position="3"/>
        <end position="186"/>
    </location>
</feature>
<dbReference type="SUPFAM" id="SSF52540">
    <property type="entry name" value="P-loop containing nucleoside triphosphate hydrolases"/>
    <property type="match status" value="1"/>
</dbReference>
<comment type="similarity">
    <text evidence="5">Belongs to the uridine kinase family.</text>
</comment>
<evidence type="ECO:0000256" key="5">
    <source>
        <dbReference type="RuleBase" id="RU003825"/>
    </source>
</evidence>
<dbReference type="UniPathway" id="UPA00574">
    <property type="reaction ID" value="UER00637"/>
</dbReference>
<dbReference type="NCBIfam" id="NF004018">
    <property type="entry name" value="PRK05480.1"/>
    <property type="match status" value="1"/>
</dbReference>
<dbReference type="CDD" id="cd02023">
    <property type="entry name" value="UMPK"/>
    <property type="match status" value="1"/>
</dbReference>
<evidence type="ECO:0000256" key="2">
    <source>
        <dbReference type="ARBA" id="ARBA00022679"/>
    </source>
</evidence>
<evidence type="ECO:0000256" key="1">
    <source>
        <dbReference type="ARBA" id="ARBA00004690"/>
    </source>
</evidence>
<gene>
    <name evidence="7" type="ORF">HNP65_000366</name>
</gene>
<dbReference type="GO" id="GO:0044211">
    <property type="term" value="P:CTP salvage"/>
    <property type="evidence" value="ECO:0007669"/>
    <property type="project" value="UniProtKB-UniPathway"/>
</dbReference>
<evidence type="ECO:0000313" key="7">
    <source>
        <dbReference type="EMBL" id="MBB6061944.1"/>
    </source>
</evidence>
<dbReference type="InterPro" id="IPR000764">
    <property type="entry name" value="Uridine_kinase-like"/>
</dbReference>
<dbReference type="EC" id="2.7.1.48" evidence="5"/>
<dbReference type="GO" id="GO:0044206">
    <property type="term" value="P:UMP salvage"/>
    <property type="evidence" value="ECO:0007669"/>
    <property type="project" value="UniProtKB-UniPathway"/>
</dbReference>
<dbReference type="GO" id="GO:0005524">
    <property type="term" value="F:ATP binding"/>
    <property type="evidence" value="ECO:0007669"/>
    <property type="project" value="UniProtKB-KW"/>
</dbReference>
<dbReference type="Gene3D" id="3.40.50.300">
    <property type="entry name" value="P-loop containing nucleotide triphosphate hydrolases"/>
    <property type="match status" value="1"/>
</dbReference>
<comment type="pathway">
    <text evidence="5">Pyrimidine metabolism; CTP biosynthesis via salvage pathway; CTP from cytidine: step 1/3.</text>
</comment>
<dbReference type="AlphaFoldDB" id="A0A841GLC8"/>
<comment type="pathway">
    <text evidence="1 5">Pyrimidine metabolism; UMP biosynthesis via salvage pathway; UMP from uridine: step 1/1.</text>
</comment>
<dbReference type="EMBL" id="JACHEX010000001">
    <property type="protein sequence ID" value="MBB6061944.1"/>
    <property type="molecule type" value="Genomic_DNA"/>
</dbReference>
<name>A0A841GLC8_9BACT</name>
<keyword evidence="2 5" id="KW-0808">Transferase</keyword>
<dbReference type="Pfam" id="PF00485">
    <property type="entry name" value="PRK"/>
    <property type="match status" value="1"/>
</dbReference>